<keyword evidence="2" id="KW-1185">Reference proteome</keyword>
<dbReference type="RefSeq" id="XP_013434532.1">
    <property type="nucleotide sequence ID" value="XM_013579078.1"/>
</dbReference>
<accession>U6MWJ8</accession>
<dbReference type="AlphaFoldDB" id="U6MWJ8"/>
<reference evidence="1" key="1">
    <citation type="submission" date="2013-10" db="EMBL/GenBank/DDBJ databases">
        <title>Genomic analysis of the causative agents of coccidiosis in chickens.</title>
        <authorList>
            <person name="Reid A.J."/>
            <person name="Blake D."/>
            <person name="Billington K."/>
            <person name="Browne H."/>
            <person name="Dunn M."/>
            <person name="Hung S."/>
            <person name="Kawahara F."/>
            <person name="Miranda-Saavedra D."/>
            <person name="Mourier T."/>
            <person name="Nagra H."/>
            <person name="Otto T.D."/>
            <person name="Rawlings N."/>
            <person name="Sanchez A."/>
            <person name="Sanders M."/>
            <person name="Subramaniam C."/>
            <person name="Tay Y."/>
            <person name="Dear P."/>
            <person name="Doerig C."/>
            <person name="Gruber A."/>
            <person name="Parkinson J."/>
            <person name="Shirley M."/>
            <person name="Wan K.L."/>
            <person name="Berriman M."/>
            <person name="Tomley F."/>
            <person name="Pain A."/>
        </authorList>
    </citation>
    <scope>NUCLEOTIDE SEQUENCE [LARGE SCALE GENOMIC DNA]</scope>
    <source>
        <strain evidence="1">Houghton</strain>
    </source>
</reference>
<protein>
    <submittedName>
        <fullName evidence="1">Uncharacterized protein</fullName>
    </submittedName>
</protein>
<evidence type="ECO:0000313" key="1">
    <source>
        <dbReference type="EMBL" id="CDJ66065.1"/>
    </source>
</evidence>
<organism evidence="1 2">
    <name type="scientific">Eimeria necatrix</name>
    <dbReference type="NCBI Taxonomy" id="51315"/>
    <lineage>
        <taxon>Eukaryota</taxon>
        <taxon>Sar</taxon>
        <taxon>Alveolata</taxon>
        <taxon>Apicomplexa</taxon>
        <taxon>Conoidasida</taxon>
        <taxon>Coccidia</taxon>
        <taxon>Eucoccidiorida</taxon>
        <taxon>Eimeriorina</taxon>
        <taxon>Eimeriidae</taxon>
        <taxon>Eimeria</taxon>
    </lineage>
</organism>
<evidence type="ECO:0000313" key="2">
    <source>
        <dbReference type="Proteomes" id="UP000030754"/>
    </source>
</evidence>
<dbReference type="GeneID" id="25471583"/>
<proteinExistence type="predicted"/>
<gene>
    <name evidence="1" type="ORF">ENH_00014010</name>
</gene>
<name>U6MWJ8_9EIME</name>
<dbReference type="Proteomes" id="UP000030754">
    <property type="component" value="Unassembled WGS sequence"/>
</dbReference>
<sequence length="47" mass="5129">MSSGSWGVWTAAIPQSENSNAARLQQMLQQLKDASQEQEIEGVVVKP</sequence>
<reference evidence="1" key="2">
    <citation type="submission" date="2013-10" db="EMBL/GenBank/DDBJ databases">
        <authorList>
            <person name="Aslett M."/>
        </authorList>
    </citation>
    <scope>NUCLEOTIDE SEQUENCE [LARGE SCALE GENOMIC DNA]</scope>
    <source>
        <strain evidence="1">Houghton</strain>
    </source>
</reference>
<dbReference type="VEuPathDB" id="ToxoDB:ENH_00014010"/>
<dbReference type="EMBL" id="HG723399">
    <property type="protein sequence ID" value="CDJ66065.1"/>
    <property type="molecule type" value="Genomic_DNA"/>
</dbReference>